<proteinExistence type="predicted"/>
<accession>A0A1W6BVN0</accession>
<dbReference type="STRING" id="1121267.CCUN_0496"/>
<evidence type="ECO:0000313" key="2">
    <source>
        <dbReference type="Proteomes" id="UP000192902"/>
    </source>
</evidence>
<reference evidence="1 2" key="1">
    <citation type="submission" date="2017-04" db="EMBL/GenBank/DDBJ databases">
        <title>Complete genome sequence of the Campylobacter cuniculorum type strain LMG24588.</title>
        <authorList>
            <person name="Miller W.G."/>
            <person name="Yee E."/>
            <person name="Revez J."/>
            <person name="Bono J.L."/>
            <person name="Rossi M."/>
        </authorList>
    </citation>
    <scope>NUCLEOTIDE SEQUENCE [LARGE SCALE GENOMIC DNA]</scope>
    <source>
        <strain evidence="1 2">LMG 24588</strain>
    </source>
</reference>
<dbReference type="RefSeq" id="WP_027305979.1">
    <property type="nucleotide sequence ID" value="NZ_CP020867.1"/>
</dbReference>
<dbReference type="OrthoDB" id="5363494at2"/>
<dbReference type="Proteomes" id="UP000192902">
    <property type="component" value="Chromosome"/>
</dbReference>
<evidence type="ECO:0000313" key="1">
    <source>
        <dbReference type="EMBL" id="ARJ56138.1"/>
    </source>
</evidence>
<name>A0A1W6BVN0_9BACT</name>
<dbReference type="KEGG" id="ccun:CCUN_0496"/>
<sequence>MKKYLKSFILVGFFVSGLFAYNDPYVCSLQNLFNQDSCKSDLVPQDDYNCLALPNIRVNGEPVCVVYY</sequence>
<gene>
    <name evidence="1" type="ORF">CCUN_0496</name>
</gene>
<dbReference type="AlphaFoldDB" id="A0A1W6BVN0"/>
<organism evidence="1 2">
    <name type="scientific">Campylobacter cuniculorum DSM 23162 = LMG 24588</name>
    <dbReference type="NCBI Taxonomy" id="1121267"/>
    <lineage>
        <taxon>Bacteria</taxon>
        <taxon>Pseudomonadati</taxon>
        <taxon>Campylobacterota</taxon>
        <taxon>Epsilonproteobacteria</taxon>
        <taxon>Campylobacterales</taxon>
        <taxon>Campylobacteraceae</taxon>
        <taxon>Campylobacter</taxon>
    </lineage>
</organism>
<protein>
    <submittedName>
        <fullName evidence="1">Uncharacterized protein</fullName>
    </submittedName>
</protein>
<dbReference type="EMBL" id="CP020867">
    <property type="protein sequence ID" value="ARJ56138.1"/>
    <property type="molecule type" value="Genomic_DNA"/>
</dbReference>